<keyword evidence="1" id="KW-0812">Transmembrane</keyword>
<name>A0ABN9WSG2_9DINO</name>
<dbReference type="EMBL" id="CAUYUJ010019048">
    <property type="protein sequence ID" value="CAK0888251.1"/>
    <property type="molecule type" value="Genomic_DNA"/>
</dbReference>
<comment type="caution">
    <text evidence="2">The sequence shown here is derived from an EMBL/GenBank/DDBJ whole genome shotgun (WGS) entry which is preliminary data.</text>
</comment>
<evidence type="ECO:0000313" key="2">
    <source>
        <dbReference type="EMBL" id="CAK0888251.1"/>
    </source>
</evidence>
<protein>
    <submittedName>
        <fullName evidence="2">Uncharacterized protein</fullName>
    </submittedName>
</protein>
<organism evidence="2 3">
    <name type="scientific">Prorocentrum cordatum</name>
    <dbReference type="NCBI Taxonomy" id="2364126"/>
    <lineage>
        <taxon>Eukaryota</taxon>
        <taxon>Sar</taxon>
        <taxon>Alveolata</taxon>
        <taxon>Dinophyceae</taxon>
        <taxon>Prorocentrales</taxon>
        <taxon>Prorocentraceae</taxon>
        <taxon>Prorocentrum</taxon>
    </lineage>
</organism>
<keyword evidence="1" id="KW-1133">Transmembrane helix</keyword>
<evidence type="ECO:0000256" key="1">
    <source>
        <dbReference type="SAM" id="Phobius"/>
    </source>
</evidence>
<dbReference type="Proteomes" id="UP001189429">
    <property type="component" value="Unassembled WGS sequence"/>
</dbReference>
<feature type="transmembrane region" description="Helical" evidence="1">
    <location>
        <begin position="62"/>
        <end position="82"/>
    </location>
</feature>
<keyword evidence="1" id="KW-0472">Membrane</keyword>
<sequence length="108" mass="11909">MTGALIQEVRTLVNDAVNVTRCAFSRMFIYGVCFWGVHHHFQVTYTNAVCSGMKQCPNAQKALWLGIASALVSMLLVVFKVVDIIRYLCAVLGFSSAMKKCSTAITQN</sequence>
<keyword evidence="3" id="KW-1185">Reference proteome</keyword>
<gene>
    <name evidence="2" type="ORF">PCOR1329_LOCUS69070</name>
</gene>
<accession>A0ABN9WSG2</accession>
<evidence type="ECO:0000313" key="3">
    <source>
        <dbReference type="Proteomes" id="UP001189429"/>
    </source>
</evidence>
<reference evidence="2" key="1">
    <citation type="submission" date="2023-10" db="EMBL/GenBank/DDBJ databases">
        <authorList>
            <person name="Chen Y."/>
            <person name="Shah S."/>
            <person name="Dougan E. K."/>
            <person name="Thang M."/>
            <person name="Chan C."/>
        </authorList>
    </citation>
    <scope>NUCLEOTIDE SEQUENCE [LARGE SCALE GENOMIC DNA]</scope>
</reference>
<proteinExistence type="predicted"/>